<dbReference type="Pfam" id="PF01636">
    <property type="entry name" value="APH"/>
    <property type="match status" value="1"/>
</dbReference>
<reference evidence="3 4" key="1">
    <citation type="submission" date="2019-07" db="EMBL/GenBank/DDBJ databases">
        <title>Genomic Encyclopedia of Type Strains, Phase III (KMG-III): the genomes of soil and plant-associated and newly described type strains.</title>
        <authorList>
            <person name="Whitman W."/>
        </authorList>
    </citation>
    <scope>NUCLEOTIDE SEQUENCE [LARGE SCALE GENOMIC DNA]</scope>
    <source>
        <strain evidence="3 4">BL24</strain>
    </source>
</reference>
<comment type="caution">
    <text evidence="3">The sequence shown here is derived from an EMBL/GenBank/DDBJ whole genome shotgun (WGS) entry which is preliminary data.</text>
</comment>
<evidence type="ECO:0000259" key="2">
    <source>
        <dbReference type="Pfam" id="PF01636"/>
    </source>
</evidence>
<feature type="region of interest" description="Disordered" evidence="1">
    <location>
        <begin position="87"/>
        <end position="112"/>
    </location>
</feature>
<proteinExistence type="predicted"/>
<dbReference type="EMBL" id="VNHS01000015">
    <property type="protein sequence ID" value="TYP69392.1"/>
    <property type="molecule type" value="Genomic_DNA"/>
</dbReference>
<dbReference type="InterPro" id="IPR011009">
    <property type="entry name" value="Kinase-like_dom_sf"/>
</dbReference>
<evidence type="ECO:0000313" key="4">
    <source>
        <dbReference type="Proteomes" id="UP000323257"/>
    </source>
</evidence>
<evidence type="ECO:0000313" key="3">
    <source>
        <dbReference type="EMBL" id="TYP69392.1"/>
    </source>
</evidence>
<feature type="domain" description="Aminoglycoside phosphotransferase" evidence="2">
    <location>
        <begin position="19"/>
        <end position="83"/>
    </location>
</feature>
<dbReference type="SUPFAM" id="SSF56112">
    <property type="entry name" value="Protein kinase-like (PK-like)"/>
    <property type="match status" value="1"/>
</dbReference>
<evidence type="ECO:0000256" key="1">
    <source>
        <dbReference type="SAM" id="MobiDB-lite"/>
    </source>
</evidence>
<gene>
    <name evidence="3" type="ORF">BCM02_11552</name>
</gene>
<dbReference type="AlphaFoldDB" id="A0A5S5BT65"/>
<dbReference type="InterPro" id="IPR002575">
    <property type="entry name" value="Aminoglycoside_PTrfase"/>
</dbReference>
<sequence length="112" mass="12434">METRLGRKIGEGACADVHEWEGAEKIIKLAKPNTNLHALNRELRNCRLAWEAGLPVPRPYGLAEADGRSGIVFERIDGESFMTRILDRITGPGPPSPRRPTRDSIPLRPIPS</sequence>
<accession>A0A5S5BT65</accession>
<name>A0A5S5BT65_9BACL</name>
<protein>
    <recommendedName>
        <fullName evidence="2">Aminoglycoside phosphotransferase domain-containing protein</fullName>
    </recommendedName>
</protein>
<dbReference type="RefSeq" id="WP_187434506.1">
    <property type="nucleotide sequence ID" value="NZ_VNHS01000015.1"/>
</dbReference>
<keyword evidence="4" id="KW-1185">Reference proteome</keyword>
<organism evidence="3 4">
    <name type="scientific">Paenibacillus methanolicus</name>
    <dbReference type="NCBI Taxonomy" id="582686"/>
    <lineage>
        <taxon>Bacteria</taxon>
        <taxon>Bacillati</taxon>
        <taxon>Bacillota</taxon>
        <taxon>Bacilli</taxon>
        <taxon>Bacillales</taxon>
        <taxon>Paenibacillaceae</taxon>
        <taxon>Paenibacillus</taxon>
    </lineage>
</organism>
<dbReference type="Proteomes" id="UP000323257">
    <property type="component" value="Unassembled WGS sequence"/>
</dbReference>